<dbReference type="OrthoDB" id="9805623at2"/>
<keyword evidence="1" id="KW-0812">Transmembrane</keyword>
<keyword evidence="1" id="KW-1133">Transmembrane helix</keyword>
<dbReference type="Proteomes" id="UP000006055">
    <property type="component" value="Chromosome"/>
</dbReference>
<feature type="transmembrane region" description="Helical" evidence="1">
    <location>
        <begin position="165"/>
        <end position="188"/>
    </location>
</feature>
<dbReference type="PATRIC" id="fig|706587.4.peg.3381"/>
<dbReference type="AlphaFoldDB" id="I4C7V5"/>
<gene>
    <name evidence="3" type="ordered locus">Desti_2978</name>
</gene>
<evidence type="ECO:0000259" key="2">
    <source>
        <dbReference type="Pfam" id="PF07670"/>
    </source>
</evidence>
<reference evidence="4" key="1">
    <citation type="submission" date="2012-06" db="EMBL/GenBank/DDBJ databases">
        <title>Complete sequence of chromosome of Desulfomonile tiedjei DSM 6799.</title>
        <authorList>
            <person name="Lucas S."/>
            <person name="Copeland A."/>
            <person name="Lapidus A."/>
            <person name="Glavina del Rio T."/>
            <person name="Dalin E."/>
            <person name="Tice H."/>
            <person name="Bruce D."/>
            <person name="Goodwin L."/>
            <person name="Pitluck S."/>
            <person name="Peters L."/>
            <person name="Ovchinnikova G."/>
            <person name="Zeytun A."/>
            <person name="Lu M."/>
            <person name="Kyrpides N."/>
            <person name="Mavromatis K."/>
            <person name="Ivanova N."/>
            <person name="Brettin T."/>
            <person name="Detter J.C."/>
            <person name="Han C."/>
            <person name="Larimer F."/>
            <person name="Land M."/>
            <person name="Hauser L."/>
            <person name="Markowitz V."/>
            <person name="Cheng J.-F."/>
            <person name="Hugenholtz P."/>
            <person name="Woyke T."/>
            <person name="Wu D."/>
            <person name="Spring S."/>
            <person name="Schroeder M."/>
            <person name="Brambilla E."/>
            <person name="Klenk H.-P."/>
            <person name="Eisen J.A."/>
        </authorList>
    </citation>
    <scope>NUCLEOTIDE SEQUENCE [LARGE SCALE GENOMIC DNA]</scope>
    <source>
        <strain evidence="4">ATCC 49306 / DSM 6799 / DCB-1</strain>
    </source>
</reference>
<keyword evidence="4" id="KW-1185">Reference proteome</keyword>
<proteinExistence type="predicted"/>
<evidence type="ECO:0000313" key="3">
    <source>
        <dbReference type="EMBL" id="AFM25646.1"/>
    </source>
</evidence>
<name>I4C7V5_DESTA</name>
<keyword evidence="1" id="KW-0472">Membrane</keyword>
<dbReference type="eggNOG" id="COG2715">
    <property type="taxonomic scope" value="Bacteria"/>
</dbReference>
<protein>
    <submittedName>
        <fullName evidence="3">Putative membrane protein required for spore maturation</fullName>
    </submittedName>
</protein>
<evidence type="ECO:0000313" key="4">
    <source>
        <dbReference type="Proteomes" id="UP000006055"/>
    </source>
</evidence>
<evidence type="ECO:0000256" key="1">
    <source>
        <dbReference type="SAM" id="Phobius"/>
    </source>
</evidence>
<dbReference type="STRING" id="706587.Desti_2978"/>
<feature type="transmembrane region" description="Helical" evidence="1">
    <location>
        <begin position="135"/>
        <end position="159"/>
    </location>
</feature>
<dbReference type="RefSeq" id="WP_014810783.1">
    <property type="nucleotide sequence ID" value="NC_018025.1"/>
</dbReference>
<accession>I4C7V5</accession>
<organism evidence="3 4">
    <name type="scientific">Desulfomonile tiedjei (strain ATCC 49306 / DSM 6799 / DCB-1)</name>
    <dbReference type="NCBI Taxonomy" id="706587"/>
    <lineage>
        <taxon>Bacteria</taxon>
        <taxon>Pseudomonadati</taxon>
        <taxon>Thermodesulfobacteriota</taxon>
        <taxon>Desulfomonilia</taxon>
        <taxon>Desulfomonilales</taxon>
        <taxon>Desulfomonilaceae</taxon>
        <taxon>Desulfomonile</taxon>
    </lineage>
</organism>
<dbReference type="InterPro" id="IPR011642">
    <property type="entry name" value="Gate_dom"/>
</dbReference>
<sequence length="204" mass="21342">MLNVIWLFLLVGSVLVALFTGNIREVVASVPESAEQAFKLALGFTGMMALWLGIMRIADESGLVQLFTRAIAPALRYLFPDVPRNHPAMGSMAANMVANMLGLNNAATPLGIKAMQDLDSLNEEKGTATDAMCMFLAINTSSLQIIPAGAIALLAAGGASNPTAIVFPAILATTISTIVGITAAKVLARLSRDRNGQERGATDA</sequence>
<dbReference type="KEGG" id="dti:Desti_2978"/>
<feature type="transmembrane region" description="Helical" evidence="1">
    <location>
        <begin position="38"/>
        <end position="58"/>
    </location>
</feature>
<dbReference type="Pfam" id="PF07670">
    <property type="entry name" value="Gate"/>
    <property type="match status" value="1"/>
</dbReference>
<dbReference type="HOGENOM" id="CLU_089992_1_0_7"/>
<dbReference type="EMBL" id="CP003360">
    <property type="protein sequence ID" value="AFM25646.1"/>
    <property type="molecule type" value="Genomic_DNA"/>
</dbReference>
<feature type="domain" description="Nucleoside transporter/FeoB GTPase Gate" evidence="2">
    <location>
        <begin position="42"/>
        <end position="150"/>
    </location>
</feature>